<name>A0A2A6B6N7_PRIPA</name>
<dbReference type="InterPro" id="IPR001878">
    <property type="entry name" value="Znf_CCHC"/>
</dbReference>
<reference evidence="4" key="1">
    <citation type="journal article" date="2008" name="Nat. Genet.">
        <title>The Pristionchus pacificus genome provides a unique perspective on nematode lifestyle and parasitism.</title>
        <authorList>
            <person name="Dieterich C."/>
            <person name="Clifton S.W."/>
            <person name="Schuster L.N."/>
            <person name="Chinwalla A."/>
            <person name="Delehaunty K."/>
            <person name="Dinkelacker I."/>
            <person name="Fulton L."/>
            <person name="Fulton R."/>
            <person name="Godfrey J."/>
            <person name="Minx P."/>
            <person name="Mitreva M."/>
            <person name="Roeseler W."/>
            <person name="Tian H."/>
            <person name="Witte H."/>
            <person name="Yang S.P."/>
            <person name="Wilson R.K."/>
            <person name="Sommer R.J."/>
        </authorList>
    </citation>
    <scope>NUCLEOTIDE SEQUENCE [LARGE SCALE GENOMIC DNA]</scope>
    <source>
        <strain evidence="4">PS312</strain>
    </source>
</reference>
<feature type="coiled-coil region" evidence="1">
    <location>
        <begin position="36"/>
        <end position="63"/>
    </location>
</feature>
<dbReference type="GO" id="GO:0003676">
    <property type="term" value="F:nucleic acid binding"/>
    <property type="evidence" value="ECO:0007669"/>
    <property type="project" value="InterPro"/>
</dbReference>
<sequence>MHHRDERLPGGEPTKMNENYVVDKEDYLTRMQILMKKTNEQVNERLEKERELMKRRYDNQNKNKKVDEPRVGDRVYVRKEIRGELIPKRMVDADDPLHWSWVCGQCGTRALGTVWKSAPETLHEIPISCVLDVILIASVIRKEGETASRLLVEDVLERRELQGVTEEDVKQGLLRACQHINHCKVEGKTMVFSFGEDIPRRFHSIYADLLGEEKEANRVFGGFLSFVSLEEVLGKGRKEYRSEYFQWKEVCTETIEEEARELRKKGAKILIVWPGRNASYKELEGLMEKLKLASEARCRVVLIPPPLNMSSEWEKDVPLIERWVSLNATSAQNVKIMIDSGRYNSRCLNMDLFHVAMKGGRDEYERLATAIYSGAKWKIEKRKEKLECYRCGGEHYRRECPLNTAKGRVMDKNEMERKMDGKEMERKMDGKEERMDRRKNERGTWESNDRKRRSDGFEWGGKRERSTNEGEPVTVHNHVATRSNPCNLCDKINHTAKHCKKYIHVCDKYNRVLEKKLCVRCFGKHNAEDCSSAKSCSKCGKDHHPIFCFILSDSLSPWTLSI</sequence>
<evidence type="ECO:0000313" key="3">
    <source>
        <dbReference type="EnsemblMetazoa" id="PPA35600.1"/>
    </source>
</evidence>
<proteinExistence type="predicted"/>
<evidence type="ECO:0000256" key="1">
    <source>
        <dbReference type="SAM" id="Coils"/>
    </source>
</evidence>
<feature type="compositionally biased region" description="Basic and acidic residues" evidence="2">
    <location>
        <begin position="417"/>
        <end position="468"/>
    </location>
</feature>
<keyword evidence="4" id="KW-1185">Reference proteome</keyword>
<reference evidence="3" key="2">
    <citation type="submission" date="2022-06" db="UniProtKB">
        <authorList>
            <consortium name="EnsemblMetazoa"/>
        </authorList>
    </citation>
    <scope>IDENTIFICATION</scope>
    <source>
        <strain evidence="3">PS312</strain>
    </source>
</reference>
<dbReference type="EnsemblMetazoa" id="PPA35600.1">
    <property type="protein sequence ID" value="PPA35600.1"/>
    <property type="gene ID" value="WBGene00273969"/>
</dbReference>
<keyword evidence="1" id="KW-0175">Coiled coil</keyword>
<dbReference type="AlphaFoldDB" id="A0A2A6B6N7"/>
<dbReference type="GO" id="GO:0008270">
    <property type="term" value="F:zinc ion binding"/>
    <property type="evidence" value="ECO:0007669"/>
    <property type="project" value="InterPro"/>
</dbReference>
<accession>A0A8R1YT44</accession>
<evidence type="ECO:0000313" key="4">
    <source>
        <dbReference type="Proteomes" id="UP000005239"/>
    </source>
</evidence>
<gene>
    <name evidence="3" type="primary">WBGene00273969</name>
</gene>
<organism evidence="3 4">
    <name type="scientific">Pristionchus pacificus</name>
    <name type="common">Parasitic nematode worm</name>
    <dbReference type="NCBI Taxonomy" id="54126"/>
    <lineage>
        <taxon>Eukaryota</taxon>
        <taxon>Metazoa</taxon>
        <taxon>Ecdysozoa</taxon>
        <taxon>Nematoda</taxon>
        <taxon>Chromadorea</taxon>
        <taxon>Rhabditida</taxon>
        <taxon>Rhabditina</taxon>
        <taxon>Diplogasteromorpha</taxon>
        <taxon>Diplogasteroidea</taxon>
        <taxon>Neodiplogasteridae</taxon>
        <taxon>Pristionchus</taxon>
    </lineage>
</organism>
<protein>
    <submittedName>
        <fullName evidence="3">Uncharacterized protein</fullName>
    </submittedName>
</protein>
<dbReference type="Proteomes" id="UP000005239">
    <property type="component" value="Unassembled WGS sequence"/>
</dbReference>
<feature type="region of interest" description="Disordered" evidence="2">
    <location>
        <begin position="417"/>
        <end position="472"/>
    </location>
</feature>
<accession>A0A2A6B6N7</accession>
<dbReference type="SMART" id="SM00343">
    <property type="entry name" value="ZnF_C2HC"/>
    <property type="match status" value="2"/>
</dbReference>
<evidence type="ECO:0000256" key="2">
    <source>
        <dbReference type="SAM" id="MobiDB-lite"/>
    </source>
</evidence>